<dbReference type="Pfam" id="PF01337">
    <property type="entry name" value="Barstar"/>
    <property type="match status" value="1"/>
</dbReference>
<sequence length="106" mass="11513">MRQQRRRGHLPPLGRRGSPPQVLTIARFHCAPGEAVNGPGGYFGWNLAAVDDCLGEGFAAAPPFTLEWQHSASARARLVSDLGGNGAFFEVLPEIFMDRGIDVLLR</sequence>
<protein>
    <submittedName>
        <fullName evidence="4">Barstar family protein</fullName>
    </submittedName>
</protein>
<reference evidence="4" key="1">
    <citation type="submission" date="2022-10" db="EMBL/GenBank/DDBJ databases">
        <title>The complete genomes of actinobacterial strains from the NBC collection.</title>
        <authorList>
            <person name="Joergensen T.S."/>
            <person name="Alvarez Arevalo M."/>
            <person name="Sterndorff E.B."/>
            <person name="Faurdal D."/>
            <person name="Vuksanovic O."/>
            <person name="Mourched A.-S."/>
            <person name="Charusanti P."/>
            <person name="Shaw S."/>
            <person name="Blin K."/>
            <person name="Weber T."/>
        </authorList>
    </citation>
    <scope>NUCLEOTIDE SEQUENCE</scope>
    <source>
        <strain evidence="4">NBC_00302</strain>
    </source>
</reference>
<evidence type="ECO:0000313" key="5">
    <source>
        <dbReference type="EMBL" id="WUN92126.1"/>
    </source>
</evidence>
<feature type="domain" description="Barstar (barnase inhibitor)" evidence="3">
    <location>
        <begin position="23"/>
        <end position="81"/>
    </location>
</feature>
<evidence type="ECO:0000313" key="4">
    <source>
        <dbReference type="EMBL" id="WUN84621.1"/>
    </source>
</evidence>
<evidence type="ECO:0000313" key="6">
    <source>
        <dbReference type="Proteomes" id="UP001432071"/>
    </source>
</evidence>
<dbReference type="SUPFAM" id="SSF52038">
    <property type="entry name" value="Barstar-related"/>
    <property type="match status" value="1"/>
</dbReference>
<evidence type="ECO:0000259" key="3">
    <source>
        <dbReference type="Pfam" id="PF01337"/>
    </source>
</evidence>
<evidence type="ECO:0000256" key="1">
    <source>
        <dbReference type="ARBA" id="ARBA00006845"/>
    </source>
</evidence>
<name>A0ABZ1QPZ6_9ACTN</name>
<feature type="compositionally biased region" description="Low complexity" evidence="2">
    <location>
        <begin position="10"/>
        <end position="20"/>
    </location>
</feature>
<organism evidence="4 6">
    <name type="scientific">Streptomyces bobili</name>
    <dbReference type="NCBI Taxonomy" id="67280"/>
    <lineage>
        <taxon>Bacteria</taxon>
        <taxon>Bacillati</taxon>
        <taxon>Actinomycetota</taxon>
        <taxon>Actinomycetes</taxon>
        <taxon>Kitasatosporales</taxon>
        <taxon>Streptomycetaceae</taxon>
        <taxon>Streptomyces</taxon>
    </lineage>
</organism>
<comment type="similarity">
    <text evidence="1">Belongs to the barstar family.</text>
</comment>
<dbReference type="Gene3D" id="3.30.370.10">
    <property type="entry name" value="Barstar-like"/>
    <property type="match status" value="1"/>
</dbReference>
<dbReference type="EMBL" id="CP108038">
    <property type="protein sequence ID" value="WUN84621.1"/>
    <property type="molecule type" value="Genomic_DNA"/>
</dbReference>
<keyword evidence="6" id="KW-1185">Reference proteome</keyword>
<dbReference type="RefSeq" id="WP_328733512.1">
    <property type="nucleotide sequence ID" value="NZ_CP108038.1"/>
</dbReference>
<feature type="region of interest" description="Disordered" evidence="2">
    <location>
        <begin position="1"/>
        <end position="20"/>
    </location>
</feature>
<gene>
    <name evidence="4" type="ORF">OHT53_00080</name>
    <name evidence="5" type="ORF">OHT53_41530</name>
</gene>
<accession>A0ABZ1QPZ6</accession>
<evidence type="ECO:0000256" key="2">
    <source>
        <dbReference type="SAM" id="MobiDB-lite"/>
    </source>
</evidence>
<dbReference type="InterPro" id="IPR035905">
    <property type="entry name" value="Barstar-like_sf"/>
</dbReference>
<dbReference type="InterPro" id="IPR000468">
    <property type="entry name" value="Barstar"/>
</dbReference>
<dbReference type="GeneID" id="93767611"/>
<dbReference type="EMBL" id="CP108038">
    <property type="protein sequence ID" value="WUN92126.1"/>
    <property type="molecule type" value="Genomic_DNA"/>
</dbReference>
<proteinExistence type="inferred from homology"/>
<dbReference type="Proteomes" id="UP001432071">
    <property type="component" value="Chromosome"/>
</dbReference>